<dbReference type="EMBL" id="AP018042">
    <property type="protein sequence ID" value="BAX81849.1"/>
    <property type="molecule type" value="Genomic_DNA"/>
</dbReference>
<feature type="domain" description="LysM" evidence="6">
    <location>
        <begin position="108"/>
        <end position="151"/>
    </location>
</feature>
<dbReference type="CDD" id="cd00118">
    <property type="entry name" value="LysM"/>
    <property type="match status" value="3"/>
</dbReference>
<dbReference type="Pfam" id="PF01094">
    <property type="entry name" value="ANF_receptor"/>
    <property type="match status" value="1"/>
</dbReference>
<dbReference type="PANTHER" id="PTHR33734">
    <property type="entry name" value="LYSM DOMAIN-CONTAINING GPI-ANCHORED PROTEIN 2"/>
    <property type="match status" value="1"/>
</dbReference>
<evidence type="ECO:0000256" key="3">
    <source>
        <dbReference type="ARBA" id="ARBA00022989"/>
    </source>
</evidence>
<proteinExistence type="predicted"/>
<dbReference type="Pfam" id="PF01476">
    <property type="entry name" value="LysM"/>
    <property type="match status" value="3"/>
</dbReference>
<name>A0A1Y1CN32_9BACT</name>
<protein>
    <recommendedName>
        <fullName evidence="6">LysM domain-containing protein</fullName>
    </recommendedName>
</protein>
<dbReference type="GO" id="GO:0008932">
    <property type="term" value="F:lytic endotransglycosylase activity"/>
    <property type="evidence" value="ECO:0007669"/>
    <property type="project" value="TreeGrafter"/>
</dbReference>
<feature type="signal peptide" evidence="5">
    <location>
        <begin position="1"/>
        <end position="23"/>
    </location>
</feature>
<dbReference type="Gene3D" id="3.10.350.10">
    <property type="entry name" value="LysM domain"/>
    <property type="match status" value="3"/>
</dbReference>
<keyword evidence="2" id="KW-0812">Transmembrane</keyword>
<gene>
    <name evidence="7" type="ORF">ALGA_3551</name>
</gene>
<keyword evidence="3" id="KW-1133">Transmembrane helix</keyword>
<organism evidence="7 8">
    <name type="scientific">Labilibaculum antarcticum</name>
    <dbReference type="NCBI Taxonomy" id="1717717"/>
    <lineage>
        <taxon>Bacteria</taxon>
        <taxon>Pseudomonadati</taxon>
        <taxon>Bacteroidota</taxon>
        <taxon>Bacteroidia</taxon>
        <taxon>Marinilabiliales</taxon>
        <taxon>Marinifilaceae</taxon>
        <taxon>Labilibaculum</taxon>
    </lineage>
</organism>
<dbReference type="InterPro" id="IPR028082">
    <property type="entry name" value="Peripla_BP_I"/>
</dbReference>
<reference evidence="8" key="2">
    <citation type="journal article" date="2020" name="Antonie Van Leeuwenhoek">
        <title>Labilibaculum antarcticum sp. nov., a novel facultative anaerobic, psychrotorelant bacterium isolated from marine sediment of Antarctica.</title>
        <authorList>
            <person name="Watanabe M."/>
            <person name="Kojima H."/>
            <person name="Fukui M."/>
        </authorList>
    </citation>
    <scope>NUCLEOTIDE SEQUENCE [LARGE SCALE GENOMIC DNA]</scope>
    <source>
        <strain evidence="8">SPP2</strain>
    </source>
</reference>
<keyword evidence="8" id="KW-1185">Reference proteome</keyword>
<keyword evidence="5" id="KW-0732">Signal</keyword>
<dbReference type="RefSeq" id="WP_096431628.1">
    <property type="nucleotide sequence ID" value="NZ_AP018042.1"/>
</dbReference>
<dbReference type="InterPro" id="IPR036779">
    <property type="entry name" value="LysM_dom_sf"/>
</dbReference>
<feature type="domain" description="LysM" evidence="6">
    <location>
        <begin position="171"/>
        <end position="215"/>
    </location>
</feature>
<dbReference type="KEGG" id="mbas:ALGA_3551"/>
<evidence type="ECO:0000313" key="7">
    <source>
        <dbReference type="EMBL" id="BAX81849.1"/>
    </source>
</evidence>
<evidence type="ECO:0000256" key="2">
    <source>
        <dbReference type="ARBA" id="ARBA00022692"/>
    </source>
</evidence>
<evidence type="ECO:0000259" key="6">
    <source>
        <dbReference type="PROSITE" id="PS51782"/>
    </source>
</evidence>
<evidence type="ECO:0000313" key="8">
    <source>
        <dbReference type="Proteomes" id="UP000218267"/>
    </source>
</evidence>
<dbReference type="Gene3D" id="3.40.50.2300">
    <property type="match status" value="2"/>
</dbReference>
<dbReference type="OrthoDB" id="2149800at2"/>
<dbReference type="GO" id="GO:0016020">
    <property type="term" value="C:membrane"/>
    <property type="evidence" value="ECO:0007669"/>
    <property type="project" value="UniProtKB-SubCell"/>
</dbReference>
<comment type="subcellular location">
    <subcellularLocation>
        <location evidence="1">Membrane</location>
    </subcellularLocation>
</comment>
<reference evidence="7 8" key="1">
    <citation type="journal article" date="2018" name="Mar. Genomics">
        <title>Complete genome sequence of Marinifilaceae bacterium strain SPP2, isolated from the Antarctic marine sediment.</title>
        <authorList>
            <person name="Watanabe M."/>
            <person name="Kojima H."/>
            <person name="Fukui M."/>
        </authorList>
    </citation>
    <scope>NUCLEOTIDE SEQUENCE [LARGE SCALE GENOMIC DNA]</scope>
    <source>
        <strain evidence="7 8">SPP2</strain>
    </source>
</reference>
<accession>A0A1Y1CN32</accession>
<dbReference type="PROSITE" id="PS51782">
    <property type="entry name" value="LYSM"/>
    <property type="match status" value="3"/>
</dbReference>
<feature type="chain" id="PRO_5012056028" description="LysM domain-containing protein" evidence="5">
    <location>
        <begin position="24"/>
        <end position="646"/>
    </location>
</feature>
<dbReference type="PANTHER" id="PTHR33734:SF22">
    <property type="entry name" value="MEMBRANE-BOUND LYTIC MUREIN TRANSGLYCOSYLASE D"/>
    <property type="match status" value="1"/>
</dbReference>
<dbReference type="CDD" id="cd06268">
    <property type="entry name" value="PBP1_ABC_transporter_LIVBP-like"/>
    <property type="match status" value="1"/>
</dbReference>
<evidence type="ECO:0000256" key="4">
    <source>
        <dbReference type="ARBA" id="ARBA00023136"/>
    </source>
</evidence>
<dbReference type="InterPro" id="IPR018392">
    <property type="entry name" value="LysM"/>
</dbReference>
<keyword evidence="4" id="KW-0472">Membrane</keyword>
<evidence type="ECO:0000256" key="1">
    <source>
        <dbReference type="ARBA" id="ARBA00004370"/>
    </source>
</evidence>
<dbReference type="AlphaFoldDB" id="A0A1Y1CN32"/>
<dbReference type="SMART" id="SM00257">
    <property type="entry name" value="LysM"/>
    <property type="match status" value="3"/>
</dbReference>
<dbReference type="Proteomes" id="UP000218267">
    <property type="component" value="Chromosome"/>
</dbReference>
<evidence type="ECO:0000256" key="5">
    <source>
        <dbReference type="SAM" id="SignalP"/>
    </source>
</evidence>
<feature type="domain" description="LysM" evidence="6">
    <location>
        <begin position="43"/>
        <end position="86"/>
    </location>
</feature>
<dbReference type="InterPro" id="IPR001828">
    <property type="entry name" value="ANF_lig-bd_rcpt"/>
</dbReference>
<dbReference type="SUPFAM" id="SSF54106">
    <property type="entry name" value="LysM domain"/>
    <property type="match status" value="3"/>
</dbReference>
<dbReference type="SUPFAM" id="SSF53822">
    <property type="entry name" value="Periplasmic binding protein-like I"/>
    <property type="match status" value="1"/>
</dbReference>
<sequence length="646" mass="74903">MNYFFRSILLICLILGAVNFAEAQSRTVELSNNKVVVGGQTCFLHVVKEKQTLFSISRAYGVDLAVILQVNRKTDVTVNIGEVLRIPVVDAETVLPSVLVKKEDDKFFYHIIKKGDTLFSLYRKYGVDVEVIRSSNPDMGPNLSLGSIVKVPKIKKEVQVNFTPKHDKYYYYYVIKQGDTESAISRKFFMKLRKFRKLNPKVKRTTLKIGDWVRIPRYLVPPEYFVEKGAPKDTILEVQQVVDSVVSEVILKPRIQNKIRIALFLPLYLNANDSINRNVFYKDTIEIITELEPRVLYSRSHDFIRFYQGVLLAVDSLQKDGLSVDLHVFDTEKNPERLQRILAGLQYTDLDFIIGPVYQNTFSVVADFAQRRRIPIISPLSPKNSELQTNPFVIQINTSVKSICGKISDFVSYDLDTRNLIVVHPDRYEHLNEFQLVTDIERNLFEKGKYWENDDMTYKKISFDEYGLFGIERMLSDTVENVIIIPSTLQPYVENIISNLNILSQRFDIRLIGFPVWQRFNSLDAEIFYNLNLSVITPYNIDYKEVKIDSFVSDFRDKFKCEPNDFSFRAFDLCRYFSKAVSSFGRAFPGHLNKMNVDLLQSNYHFKRVNAFGGLENQGIQVVNYSRDFRIRHYIPKSQKSLGLSE</sequence>